<organism evidence="1 2">
    <name type="scientific">Rotaria magnacalcarata</name>
    <dbReference type="NCBI Taxonomy" id="392030"/>
    <lineage>
        <taxon>Eukaryota</taxon>
        <taxon>Metazoa</taxon>
        <taxon>Spiralia</taxon>
        <taxon>Gnathifera</taxon>
        <taxon>Rotifera</taxon>
        <taxon>Eurotatoria</taxon>
        <taxon>Bdelloidea</taxon>
        <taxon>Philodinida</taxon>
        <taxon>Philodinidae</taxon>
        <taxon>Rotaria</taxon>
    </lineage>
</organism>
<dbReference type="Proteomes" id="UP000681720">
    <property type="component" value="Unassembled WGS sequence"/>
</dbReference>
<feature type="non-terminal residue" evidence="1">
    <location>
        <position position="80"/>
    </location>
</feature>
<evidence type="ECO:0000313" key="1">
    <source>
        <dbReference type="EMBL" id="CAF4735239.1"/>
    </source>
</evidence>
<feature type="non-terminal residue" evidence="1">
    <location>
        <position position="1"/>
    </location>
</feature>
<dbReference type="AlphaFoldDB" id="A0A8S3AHB4"/>
<name>A0A8S3AHB4_9BILA</name>
<protein>
    <submittedName>
        <fullName evidence="1">Uncharacterized protein</fullName>
    </submittedName>
</protein>
<dbReference type="EMBL" id="CAJOBJ010134232">
    <property type="protein sequence ID" value="CAF4735239.1"/>
    <property type="molecule type" value="Genomic_DNA"/>
</dbReference>
<sequence length="80" mass="8278">VVLLIYNSYSGQLTTSPLTSGETTSPGASTSTAVPTCSNPFNGRIVRAAGDFQVELGSSALWLATEANTLMTLDSASCLY</sequence>
<accession>A0A8S3AHB4</accession>
<comment type="caution">
    <text evidence="1">The sequence shown here is derived from an EMBL/GenBank/DDBJ whole genome shotgun (WGS) entry which is preliminary data.</text>
</comment>
<proteinExistence type="predicted"/>
<evidence type="ECO:0000313" key="2">
    <source>
        <dbReference type="Proteomes" id="UP000681720"/>
    </source>
</evidence>
<gene>
    <name evidence="1" type="ORF">GIL414_LOCUS44462</name>
</gene>
<reference evidence="1" key="1">
    <citation type="submission" date="2021-02" db="EMBL/GenBank/DDBJ databases">
        <authorList>
            <person name="Nowell W R."/>
        </authorList>
    </citation>
    <scope>NUCLEOTIDE SEQUENCE</scope>
</reference>